<dbReference type="SUPFAM" id="SSF53067">
    <property type="entry name" value="Actin-like ATPase domain"/>
    <property type="match status" value="2"/>
</dbReference>
<comment type="similarity">
    <text evidence="1 4">Belongs to the heat shock protein 70 family.</text>
</comment>
<accession>A0A3G5AB40</accession>
<dbReference type="Gene3D" id="2.60.34.10">
    <property type="entry name" value="Substrate Binding Domain Of DNAk, Chain A, domain 1"/>
    <property type="match status" value="1"/>
</dbReference>
<protein>
    <submittedName>
        <fullName evidence="5">Hsp70 protein</fullName>
    </submittedName>
</protein>
<evidence type="ECO:0000256" key="3">
    <source>
        <dbReference type="ARBA" id="ARBA00022840"/>
    </source>
</evidence>
<dbReference type="InterPro" id="IPR043129">
    <property type="entry name" value="ATPase_NBD"/>
</dbReference>
<organism evidence="5">
    <name type="scientific">Hyperionvirus sp</name>
    <dbReference type="NCBI Taxonomy" id="2487770"/>
    <lineage>
        <taxon>Viruses</taxon>
        <taxon>Varidnaviria</taxon>
        <taxon>Bamfordvirae</taxon>
        <taxon>Nucleocytoviricota</taxon>
        <taxon>Megaviricetes</taxon>
        <taxon>Imitervirales</taxon>
        <taxon>Mimiviridae</taxon>
        <taxon>Klosneuvirinae</taxon>
    </lineage>
</organism>
<gene>
    <name evidence="5" type="ORF">Hyperionvirus25_16</name>
</gene>
<dbReference type="Gene3D" id="3.30.420.40">
    <property type="match status" value="2"/>
</dbReference>
<dbReference type="Pfam" id="PF00012">
    <property type="entry name" value="HSP70"/>
    <property type="match status" value="1"/>
</dbReference>
<dbReference type="InterPro" id="IPR029047">
    <property type="entry name" value="HSP70_peptide-bd_sf"/>
</dbReference>
<evidence type="ECO:0000256" key="4">
    <source>
        <dbReference type="RuleBase" id="RU003322"/>
    </source>
</evidence>
<evidence type="ECO:0000256" key="2">
    <source>
        <dbReference type="ARBA" id="ARBA00022741"/>
    </source>
</evidence>
<dbReference type="InterPro" id="IPR013126">
    <property type="entry name" value="Hsp_70_fam"/>
</dbReference>
<dbReference type="FunFam" id="2.60.34.10:FF:000012">
    <property type="entry name" value="Heat shock 70 kDa protein"/>
    <property type="match status" value="1"/>
</dbReference>
<dbReference type="PANTHER" id="PTHR19375">
    <property type="entry name" value="HEAT SHOCK PROTEIN 70KDA"/>
    <property type="match status" value="1"/>
</dbReference>
<evidence type="ECO:0000256" key="1">
    <source>
        <dbReference type="ARBA" id="ARBA00007381"/>
    </source>
</evidence>
<dbReference type="SUPFAM" id="SSF100920">
    <property type="entry name" value="Heat shock protein 70kD (HSP70), peptide-binding domain"/>
    <property type="match status" value="1"/>
</dbReference>
<dbReference type="PROSITE" id="PS00329">
    <property type="entry name" value="HSP70_2"/>
    <property type="match status" value="1"/>
</dbReference>
<dbReference type="PROSITE" id="PS01036">
    <property type="entry name" value="HSP70_3"/>
    <property type="match status" value="1"/>
</dbReference>
<dbReference type="FunFam" id="3.30.420.40:FF:000545">
    <property type="entry name" value="Endoplasmic reticulum chaperone BiP"/>
    <property type="match status" value="1"/>
</dbReference>
<dbReference type="GO" id="GO:0005524">
    <property type="term" value="F:ATP binding"/>
    <property type="evidence" value="ECO:0007669"/>
    <property type="project" value="UniProtKB-KW"/>
</dbReference>
<proteinExistence type="inferred from homology"/>
<sequence length="784" mass="86490">MLGGVFYEVKRLIGGKVTDEGVKADMEFLAYGVEGDGDGNILLGGSSIKYRPEEISGMILSKLKGMASSYLKCDVVKAVVTVPAYFNDAQREATKDAARIAGLDCIRIINEPTAAALAYGVFNRSKGKVKEMNIIVYDFGGGTLDVSLLNVSEGLFEVLGSVGNTHLGGGDFDKRLMKYCLHTFKARYGIAKLDAVSVLSMQKLKRSCENAKKMLSSCIRASVAVKDFFDGKDLFISVTQEKMVELCRDLLIISIDPLREVLVAGGLGKEDVDEVILVGGMTRMPVVRENIKRFFNGKEPNTSINAEEAVCVGAAIQGYKLSHGDDPFAESVTLLDICALSLGVETIGGVMSTIIKRGTIIPVSKTRMYTNDSDFEASVLIKIYEGERKVTKNNFLVGEFELKGIEPRVRGLCKIEVKFNIDVNGIVTVSAEEKESGSKNGITISGNKGRLSELEIRRLVNEAQQYELKDKVEKARKEFVYEIDELCSNIRLNVESGVILLGDDEKKKVLLEVERIFKGERKTDEEYKAAIELLKKNYGLLIFNSGVKDVKPNSLVENNATAIYDDEVVEVFEKLENEELGFLSDDEKKEIKSLRDCLKQLASDLFDMLGGVEISNEDVSDLRETIDDVLLWMHVHTKASKVEYGEKIDHINNQCDQILKKYGDLFGGKKKGARDELEQLCLMIKSSLDCGMFSGIGESCRLGLGKKIDGILDWLIAPGSESISEEEYAKYILEVNDFCNEIYNRGVSGESAKSVVDVQLETVDDDIGGTSVADIISKKKELSR</sequence>
<dbReference type="EMBL" id="MK072407">
    <property type="protein sequence ID" value="AYV84430.1"/>
    <property type="molecule type" value="Genomic_DNA"/>
</dbReference>
<keyword evidence="2 4" id="KW-0547">Nucleotide-binding</keyword>
<name>A0A3G5AB40_9VIRU</name>
<dbReference type="InterPro" id="IPR018181">
    <property type="entry name" value="Heat_shock_70_CS"/>
</dbReference>
<dbReference type="PRINTS" id="PR00301">
    <property type="entry name" value="HEATSHOCK70"/>
</dbReference>
<dbReference type="GO" id="GO:0140662">
    <property type="term" value="F:ATP-dependent protein folding chaperone"/>
    <property type="evidence" value="ECO:0007669"/>
    <property type="project" value="InterPro"/>
</dbReference>
<keyword evidence="3 4" id="KW-0067">ATP-binding</keyword>
<evidence type="ECO:0000313" key="5">
    <source>
        <dbReference type="EMBL" id="AYV84430.1"/>
    </source>
</evidence>
<reference evidence="5" key="1">
    <citation type="submission" date="2018-10" db="EMBL/GenBank/DDBJ databases">
        <title>Hidden diversity of soil giant viruses.</title>
        <authorList>
            <person name="Schulz F."/>
            <person name="Alteio L."/>
            <person name="Goudeau D."/>
            <person name="Ryan E.M."/>
            <person name="Malmstrom R.R."/>
            <person name="Blanchard J."/>
            <person name="Woyke T."/>
        </authorList>
    </citation>
    <scope>NUCLEOTIDE SEQUENCE</scope>
    <source>
        <strain evidence="5">HYV1</strain>
    </source>
</reference>
<dbReference type="FunFam" id="3.90.640.10:FF:000003">
    <property type="entry name" value="Molecular chaperone DnaK"/>
    <property type="match status" value="1"/>
</dbReference>
<dbReference type="Gene3D" id="3.90.640.10">
    <property type="entry name" value="Actin, Chain A, domain 4"/>
    <property type="match status" value="1"/>
</dbReference>